<dbReference type="RefSeq" id="WP_371839665.1">
    <property type="nucleotide sequence ID" value="NZ_JBGMEK010000031.1"/>
</dbReference>
<dbReference type="PANTHER" id="PTHR43780">
    <property type="entry name" value="1-AMINOCYCLOPROPANE-1-CARBOXYLATE DEAMINASE-RELATED"/>
    <property type="match status" value="1"/>
</dbReference>
<evidence type="ECO:0008006" key="6">
    <source>
        <dbReference type="Google" id="ProtNLM"/>
    </source>
</evidence>
<name>A0ABV4P0Y8_9GAMM</name>
<protein>
    <recommendedName>
        <fullName evidence="6">Pyridoxal-phosphate dependent enzyme</fullName>
    </recommendedName>
</protein>
<accession>A0ABV4P0Y8</accession>
<comment type="cofactor">
    <cofactor evidence="1">
        <name>pyridoxal 5'-phosphate</name>
        <dbReference type="ChEBI" id="CHEBI:597326"/>
    </cofactor>
</comment>
<comment type="caution">
    <text evidence="4">The sequence shown here is derived from an EMBL/GenBank/DDBJ whole genome shotgun (WGS) entry which is preliminary data.</text>
</comment>
<evidence type="ECO:0000313" key="5">
    <source>
        <dbReference type="Proteomes" id="UP001569428"/>
    </source>
</evidence>
<evidence type="ECO:0000313" key="4">
    <source>
        <dbReference type="EMBL" id="MFA0812051.1"/>
    </source>
</evidence>
<reference evidence="4 5" key="1">
    <citation type="submission" date="2024-08" db="EMBL/GenBank/DDBJ databases">
        <authorList>
            <person name="Ishaq N."/>
        </authorList>
    </citation>
    <scope>NUCLEOTIDE SEQUENCE [LARGE SCALE GENOMIC DNA]</scope>
    <source>
        <strain evidence="4 5">DSM 18651</strain>
    </source>
</reference>
<gene>
    <name evidence="4" type="ORF">ACCI49_14120</name>
</gene>
<dbReference type="InterPro" id="IPR027278">
    <property type="entry name" value="ACCD_DCysDesulf"/>
</dbReference>
<dbReference type="Proteomes" id="UP001569428">
    <property type="component" value="Unassembled WGS sequence"/>
</dbReference>
<dbReference type="PANTHER" id="PTHR43780:SF2">
    <property type="entry name" value="1-AMINOCYCLOPROPANE-1-CARBOXYLATE DEAMINASE-RELATED"/>
    <property type="match status" value="1"/>
</dbReference>
<dbReference type="Gene3D" id="3.40.50.1100">
    <property type="match status" value="1"/>
</dbReference>
<evidence type="ECO:0000256" key="3">
    <source>
        <dbReference type="ARBA" id="ARBA00022898"/>
    </source>
</evidence>
<dbReference type="EMBL" id="JBGMEK010000031">
    <property type="protein sequence ID" value="MFA0812051.1"/>
    <property type="molecule type" value="Genomic_DNA"/>
</dbReference>
<organism evidence="4 5">
    <name type="scientific">Microbulbifer epialgicus</name>
    <dbReference type="NCBI Taxonomy" id="393907"/>
    <lineage>
        <taxon>Bacteria</taxon>
        <taxon>Pseudomonadati</taxon>
        <taxon>Pseudomonadota</taxon>
        <taxon>Gammaproteobacteria</taxon>
        <taxon>Cellvibrionales</taxon>
        <taxon>Microbulbiferaceae</taxon>
        <taxon>Microbulbifer</taxon>
    </lineage>
</organism>
<evidence type="ECO:0000256" key="2">
    <source>
        <dbReference type="ARBA" id="ARBA00008639"/>
    </source>
</evidence>
<keyword evidence="3" id="KW-0663">Pyridoxal phosphate</keyword>
<sequence length="76" mass="8107">MGESYGVVEEKEVEAIKLTAQLESILLDPVYTGRGMAVLIDMICKGVITAEDTALLWHTGGTPSLFVHADDLADTG</sequence>
<evidence type="ECO:0000256" key="1">
    <source>
        <dbReference type="ARBA" id="ARBA00001933"/>
    </source>
</evidence>
<dbReference type="SUPFAM" id="SSF53686">
    <property type="entry name" value="Tryptophan synthase beta subunit-like PLP-dependent enzymes"/>
    <property type="match status" value="1"/>
</dbReference>
<proteinExistence type="inferred from homology"/>
<dbReference type="InterPro" id="IPR036052">
    <property type="entry name" value="TrpB-like_PALP_sf"/>
</dbReference>
<comment type="similarity">
    <text evidence="2">Belongs to the ACC deaminase/D-cysteine desulfhydrase family.</text>
</comment>
<keyword evidence="5" id="KW-1185">Reference proteome</keyword>